<feature type="compositionally biased region" description="Basic and acidic residues" evidence="1">
    <location>
        <begin position="1"/>
        <end position="14"/>
    </location>
</feature>
<dbReference type="EMBL" id="CP022601">
    <property type="protein sequence ID" value="AXJ12835.1"/>
    <property type="molecule type" value="Genomic_DNA"/>
</dbReference>
<accession>A0A345VJD3</accession>
<sequence length="86" mass="10322">MTEQTYQERPEMKPKTRRQKSTKERLDDKVKQLKKANDSLEVIQKKIKTLKEDIVILEDKRQQELLKEYDMSLEDLEALMAANKDR</sequence>
<evidence type="ECO:0000313" key="3">
    <source>
        <dbReference type="Proteomes" id="UP000255411"/>
    </source>
</evidence>
<name>A0A345VJD3_9STRE</name>
<proteinExistence type="predicted"/>
<organism evidence="2 3">
    <name type="scientific">Streptococcus pluranimalium</name>
    <dbReference type="NCBI Taxonomy" id="82348"/>
    <lineage>
        <taxon>Bacteria</taxon>
        <taxon>Bacillati</taxon>
        <taxon>Bacillota</taxon>
        <taxon>Bacilli</taxon>
        <taxon>Lactobacillales</taxon>
        <taxon>Streptococcaceae</taxon>
        <taxon>Streptococcus</taxon>
    </lineage>
</organism>
<protein>
    <submittedName>
        <fullName evidence="2">Uncharacterized protein</fullName>
    </submittedName>
</protein>
<feature type="region of interest" description="Disordered" evidence="1">
    <location>
        <begin position="1"/>
        <end position="28"/>
    </location>
</feature>
<evidence type="ECO:0000313" key="2">
    <source>
        <dbReference type="EMBL" id="AXJ12835.1"/>
    </source>
</evidence>
<reference evidence="2 3" key="1">
    <citation type="submission" date="2017-07" db="EMBL/GenBank/DDBJ databases">
        <title>Streptococcus pluranimalium as cause of bovine abortion.</title>
        <authorList>
            <person name="Rodriguez Campos S."/>
            <person name="Gobeli Brawand S."/>
            <person name="Brodard I."/>
            <person name="Rychener L."/>
            <person name="Perreten V."/>
        </authorList>
    </citation>
    <scope>NUCLEOTIDE SEQUENCE [LARGE SCALE GENOMIC DNA]</scope>
    <source>
        <strain evidence="2 3">14A0014</strain>
    </source>
</reference>
<gene>
    <name evidence="2" type="ORF">Sp14A_09140</name>
</gene>
<dbReference type="RefSeq" id="WP_115130066.1">
    <property type="nucleotide sequence ID" value="NZ_CP022601.1"/>
</dbReference>
<dbReference type="Proteomes" id="UP000255411">
    <property type="component" value="Chromosome"/>
</dbReference>
<dbReference type="AlphaFoldDB" id="A0A345VJD3"/>
<evidence type="ECO:0000256" key="1">
    <source>
        <dbReference type="SAM" id="MobiDB-lite"/>
    </source>
</evidence>